<dbReference type="PANTHER" id="PTHR43201">
    <property type="entry name" value="ACYL-COA SYNTHETASE"/>
    <property type="match status" value="1"/>
</dbReference>
<comment type="caution">
    <text evidence="4">The sequence shown here is derived from an EMBL/GenBank/DDBJ whole genome shotgun (WGS) entry which is preliminary data.</text>
</comment>
<dbReference type="InterPro" id="IPR025110">
    <property type="entry name" value="AMP-bd_C"/>
</dbReference>
<gene>
    <name evidence="4" type="ORF">B4U80_00595</name>
</gene>
<dbReference type="Gene3D" id="3.30.300.30">
    <property type="match status" value="1"/>
</dbReference>
<reference evidence="4 5" key="1">
    <citation type="journal article" date="2018" name="Gigascience">
        <title>Genomes of trombidid mites reveal novel predicted allergens and laterally-transferred genes associated with secondary metabolism.</title>
        <authorList>
            <person name="Dong X."/>
            <person name="Chaisiri K."/>
            <person name="Xia D."/>
            <person name="Armstrong S.D."/>
            <person name="Fang Y."/>
            <person name="Donnelly M.J."/>
            <person name="Kadowaki T."/>
            <person name="McGarry J.W."/>
            <person name="Darby A.C."/>
            <person name="Makepeace B.L."/>
        </authorList>
    </citation>
    <scope>NUCLEOTIDE SEQUENCE [LARGE SCALE GENOMIC DNA]</scope>
    <source>
        <strain evidence="4">UoL-UT</strain>
    </source>
</reference>
<dbReference type="Pfam" id="PF13193">
    <property type="entry name" value="AMP-binding_C"/>
    <property type="match status" value="1"/>
</dbReference>
<evidence type="ECO:0000259" key="3">
    <source>
        <dbReference type="Pfam" id="PF13193"/>
    </source>
</evidence>
<dbReference type="InterPro" id="IPR045851">
    <property type="entry name" value="AMP-bd_C_sf"/>
</dbReference>
<feature type="domain" description="AMP-binding enzyme C-terminal" evidence="3">
    <location>
        <begin position="3"/>
        <end position="63"/>
    </location>
</feature>
<dbReference type="Proteomes" id="UP000288716">
    <property type="component" value="Unassembled WGS sequence"/>
</dbReference>
<dbReference type="SUPFAM" id="SSF56801">
    <property type="entry name" value="Acetyl-CoA synthetase-like"/>
    <property type="match status" value="1"/>
</dbReference>
<dbReference type="EMBL" id="NCKV01004659">
    <property type="protein sequence ID" value="RWS24609.1"/>
    <property type="molecule type" value="Genomic_DNA"/>
</dbReference>
<protein>
    <submittedName>
        <fullName evidence="4">AMP-binding protein-like protein</fullName>
    </submittedName>
</protein>
<accession>A0A443SAM9</accession>
<dbReference type="GO" id="GO:0006631">
    <property type="term" value="P:fatty acid metabolic process"/>
    <property type="evidence" value="ECO:0007669"/>
    <property type="project" value="TreeGrafter"/>
</dbReference>
<evidence type="ECO:0000256" key="2">
    <source>
        <dbReference type="ARBA" id="ARBA00022598"/>
    </source>
</evidence>
<evidence type="ECO:0000313" key="5">
    <source>
        <dbReference type="Proteomes" id="UP000288716"/>
    </source>
</evidence>
<name>A0A443SAM9_9ACAR</name>
<dbReference type="AlphaFoldDB" id="A0A443SAM9"/>
<sequence>MRVCGVPDARLGEEVCAWIILRDSSKRLEKDEVRQFCSAKLAYFKIPRQIMIVEEFPMTKSGKVQKFKMSEMSLNLLAKQEAEAMK</sequence>
<comment type="similarity">
    <text evidence="1">Belongs to the ATP-dependent AMP-binding enzyme family.</text>
</comment>
<dbReference type="PANTHER" id="PTHR43201:SF5">
    <property type="entry name" value="MEDIUM-CHAIN ACYL-COA LIGASE ACSF2, MITOCHONDRIAL"/>
    <property type="match status" value="1"/>
</dbReference>
<dbReference type="OrthoDB" id="6434370at2759"/>
<keyword evidence="2" id="KW-0436">Ligase</keyword>
<evidence type="ECO:0000256" key="1">
    <source>
        <dbReference type="ARBA" id="ARBA00006432"/>
    </source>
</evidence>
<dbReference type="GO" id="GO:0031956">
    <property type="term" value="F:medium-chain fatty acid-CoA ligase activity"/>
    <property type="evidence" value="ECO:0007669"/>
    <property type="project" value="TreeGrafter"/>
</dbReference>
<keyword evidence="5" id="KW-1185">Reference proteome</keyword>
<proteinExistence type="inferred from homology"/>
<dbReference type="STRING" id="299467.A0A443SAM9"/>
<dbReference type="VEuPathDB" id="VectorBase:LDEU007431"/>
<organism evidence="4 5">
    <name type="scientific">Leptotrombidium deliense</name>
    <dbReference type="NCBI Taxonomy" id="299467"/>
    <lineage>
        <taxon>Eukaryota</taxon>
        <taxon>Metazoa</taxon>
        <taxon>Ecdysozoa</taxon>
        <taxon>Arthropoda</taxon>
        <taxon>Chelicerata</taxon>
        <taxon>Arachnida</taxon>
        <taxon>Acari</taxon>
        <taxon>Acariformes</taxon>
        <taxon>Trombidiformes</taxon>
        <taxon>Prostigmata</taxon>
        <taxon>Anystina</taxon>
        <taxon>Parasitengona</taxon>
        <taxon>Trombiculoidea</taxon>
        <taxon>Trombiculidae</taxon>
        <taxon>Leptotrombidium</taxon>
    </lineage>
</organism>
<evidence type="ECO:0000313" key="4">
    <source>
        <dbReference type="EMBL" id="RWS24609.1"/>
    </source>
</evidence>